<dbReference type="EMBL" id="BMCU01000002">
    <property type="protein sequence ID" value="GGG03138.1"/>
    <property type="molecule type" value="Genomic_DNA"/>
</dbReference>
<comment type="caution">
    <text evidence="5">The sequence shown here is derived from an EMBL/GenBank/DDBJ whole genome shotgun (WGS) entry which is preliminary data.</text>
</comment>
<reference evidence="5" key="1">
    <citation type="journal article" date="2014" name="Int. J. Syst. Evol. Microbiol.">
        <title>Complete genome sequence of Corynebacterium casei LMG S-19264T (=DSM 44701T), isolated from a smear-ripened cheese.</title>
        <authorList>
            <consortium name="US DOE Joint Genome Institute (JGI-PGF)"/>
            <person name="Walter F."/>
            <person name="Albersmeier A."/>
            <person name="Kalinowski J."/>
            <person name="Ruckert C."/>
        </authorList>
    </citation>
    <scope>NUCLEOTIDE SEQUENCE</scope>
    <source>
        <strain evidence="5">CCM 7905</strain>
    </source>
</reference>
<evidence type="ECO:0000256" key="2">
    <source>
        <dbReference type="PIRNR" id="PIRNR001365"/>
    </source>
</evidence>
<evidence type="ECO:0000256" key="3">
    <source>
        <dbReference type="PIRSR" id="PIRSR001365-1"/>
    </source>
</evidence>
<dbReference type="GO" id="GO:0019262">
    <property type="term" value="P:N-acetylneuraminate catabolic process"/>
    <property type="evidence" value="ECO:0007669"/>
    <property type="project" value="TreeGrafter"/>
</dbReference>
<organism evidence="5 6">
    <name type="scientific">Rhodococcoides trifolii</name>
    <dbReference type="NCBI Taxonomy" id="908250"/>
    <lineage>
        <taxon>Bacteria</taxon>
        <taxon>Bacillati</taxon>
        <taxon>Actinomycetota</taxon>
        <taxon>Actinomycetes</taxon>
        <taxon>Mycobacteriales</taxon>
        <taxon>Nocardiaceae</taxon>
        <taxon>Rhodococcoides</taxon>
    </lineage>
</organism>
<evidence type="ECO:0000256" key="1">
    <source>
        <dbReference type="ARBA" id="ARBA00023239"/>
    </source>
</evidence>
<keyword evidence="1 2" id="KW-0456">Lyase</keyword>
<dbReference type="Pfam" id="PF00701">
    <property type="entry name" value="DHDPS"/>
    <property type="match status" value="1"/>
</dbReference>
<feature type="active site" description="Proton donor/acceptor" evidence="3">
    <location>
        <position position="131"/>
    </location>
</feature>
<protein>
    <submittedName>
        <fullName evidence="5">Dihydrodipicolinate synthase family protein</fullName>
    </submittedName>
</protein>
<dbReference type="GO" id="GO:0008747">
    <property type="term" value="F:N-acetylneuraminate lyase activity"/>
    <property type="evidence" value="ECO:0007669"/>
    <property type="project" value="TreeGrafter"/>
</dbReference>
<feature type="binding site" evidence="4">
    <location>
        <position position="44"/>
    </location>
    <ligand>
        <name>pyruvate</name>
        <dbReference type="ChEBI" id="CHEBI:15361"/>
    </ligand>
</feature>
<evidence type="ECO:0000256" key="4">
    <source>
        <dbReference type="PIRSR" id="PIRSR001365-2"/>
    </source>
</evidence>
<dbReference type="SUPFAM" id="SSF51569">
    <property type="entry name" value="Aldolase"/>
    <property type="match status" value="1"/>
</dbReference>
<dbReference type="PANTHER" id="PTHR42849:SF1">
    <property type="entry name" value="N-ACETYLNEURAMINATE LYASE"/>
    <property type="match status" value="1"/>
</dbReference>
<dbReference type="GO" id="GO:0005829">
    <property type="term" value="C:cytosol"/>
    <property type="evidence" value="ECO:0007669"/>
    <property type="project" value="TreeGrafter"/>
</dbReference>
<accession>A0A917D0P0</accession>
<dbReference type="PIRSF" id="PIRSF001365">
    <property type="entry name" value="DHDPS"/>
    <property type="match status" value="1"/>
</dbReference>
<reference evidence="5" key="2">
    <citation type="submission" date="2020-09" db="EMBL/GenBank/DDBJ databases">
        <authorList>
            <person name="Sun Q."/>
            <person name="Sedlacek I."/>
        </authorList>
    </citation>
    <scope>NUCLEOTIDE SEQUENCE</scope>
    <source>
        <strain evidence="5">CCM 7905</strain>
    </source>
</reference>
<dbReference type="Gene3D" id="3.20.20.70">
    <property type="entry name" value="Aldolase class I"/>
    <property type="match status" value="1"/>
</dbReference>
<gene>
    <name evidence="5" type="ORF">GCM10007304_16480</name>
</gene>
<evidence type="ECO:0000313" key="5">
    <source>
        <dbReference type="EMBL" id="GGG03138.1"/>
    </source>
</evidence>
<dbReference type="PRINTS" id="PR00146">
    <property type="entry name" value="DHPICSNTHASE"/>
</dbReference>
<name>A0A917D0P0_9NOCA</name>
<dbReference type="InterPro" id="IPR002220">
    <property type="entry name" value="DapA-like"/>
</dbReference>
<proteinExistence type="inferred from homology"/>
<dbReference type="InterPro" id="IPR013785">
    <property type="entry name" value="Aldolase_TIM"/>
</dbReference>
<evidence type="ECO:0000313" key="6">
    <source>
        <dbReference type="Proteomes" id="UP000654257"/>
    </source>
</evidence>
<dbReference type="Proteomes" id="UP000654257">
    <property type="component" value="Unassembled WGS sequence"/>
</dbReference>
<sequence length="297" mass="31665">MFSGLSAFPLTPIADEAVDERAFVGLITNMVEAGVDSIGALGSTGSYAYLDREERRRIADLAVQNAAGIPVMVGIGALRTREVLRLAEDAQQVGAAAVLLAPMTYQHLTVDEVHDLYERVDRNLSVPMCVYDNPATTHFTFTDDLYERVSALPSVKSIKIPGVSADPDVTAVRVQALRTRLPDDVAIGVSGDHLAPAGLLGGCDLWFSVIAGVLPRVSVALTSAAQTNDRERVAVLMDRLDPIWRSFTGYGSLRVASAIAEDLGLVQTSNLPHPVTGLPADVRAHVRDAVNALADLV</sequence>
<comment type="similarity">
    <text evidence="2">Belongs to the DapA family.</text>
</comment>
<dbReference type="PANTHER" id="PTHR42849">
    <property type="entry name" value="N-ACETYLNEURAMINATE LYASE"/>
    <property type="match status" value="1"/>
</dbReference>
<feature type="active site" description="Schiff-base intermediate with substrate" evidence="3">
    <location>
        <position position="159"/>
    </location>
</feature>
<dbReference type="CDD" id="cd00408">
    <property type="entry name" value="DHDPS-like"/>
    <property type="match status" value="1"/>
</dbReference>
<dbReference type="SMART" id="SM01130">
    <property type="entry name" value="DHDPS"/>
    <property type="match status" value="1"/>
</dbReference>
<keyword evidence="6" id="KW-1185">Reference proteome</keyword>
<dbReference type="AlphaFoldDB" id="A0A917D0P0"/>